<dbReference type="AlphaFoldDB" id="A0A843UN13"/>
<keyword evidence="4" id="KW-1185">Reference proteome</keyword>
<dbReference type="Gene3D" id="2.60.120.430">
    <property type="entry name" value="Galactose-binding lectin"/>
    <property type="match status" value="2"/>
</dbReference>
<organism evidence="3 4">
    <name type="scientific">Colocasia esculenta</name>
    <name type="common">Wild taro</name>
    <name type="synonym">Arum esculentum</name>
    <dbReference type="NCBI Taxonomy" id="4460"/>
    <lineage>
        <taxon>Eukaryota</taxon>
        <taxon>Viridiplantae</taxon>
        <taxon>Streptophyta</taxon>
        <taxon>Embryophyta</taxon>
        <taxon>Tracheophyta</taxon>
        <taxon>Spermatophyta</taxon>
        <taxon>Magnoliopsida</taxon>
        <taxon>Liliopsida</taxon>
        <taxon>Araceae</taxon>
        <taxon>Aroideae</taxon>
        <taxon>Colocasieae</taxon>
        <taxon>Colocasia</taxon>
    </lineage>
</organism>
<dbReference type="InterPro" id="IPR024788">
    <property type="entry name" value="Malectin-like_Carb-bd_dom"/>
</dbReference>
<dbReference type="EMBL" id="NMUH01000792">
    <property type="protein sequence ID" value="MQL84895.1"/>
    <property type="molecule type" value="Genomic_DNA"/>
</dbReference>
<name>A0A843UN13_COLES</name>
<dbReference type="OrthoDB" id="1394818at2759"/>
<dbReference type="Pfam" id="PF12819">
    <property type="entry name" value="Malectin_like"/>
    <property type="match status" value="1"/>
</dbReference>
<proteinExistence type="predicted"/>
<protein>
    <recommendedName>
        <fullName evidence="2">Malectin-like domain-containing protein</fullName>
    </recommendedName>
</protein>
<dbReference type="GO" id="GO:0016020">
    <property type="term" value="C:membrane"/>
    <property type="evidence" value="ECO:0007669"/>
    <property type="project" value="UniProtKB-SubCell"/>
</dbReference>
<comment type="caution">
    <text evidence="3">The sequence shown here is derived from an EMBL/GenBank/DDBJ whole genome shotgun (WGS) entry which is preliminary data.</text>
</comment>
<evidence type="ECO:0000259" key="2">
    <source>
        <dbReference type="Pfam" id="PF12819"/>
    </source>
</evidence>
<sequence>MHGSITALAHRRACMHEREHEHAAGFFINCGSKKESTINGFKWLTDDGFVGEGNRSEIATPGVAPVLASLRYFPYPAARKSCYIFPVAKGSTYLVRTTYYYGAFDGGSSPPVFDQIVSGTRWSAVNTSADYARGLASYYEIIVGATGKTLSVCVARNAATAPSASPFISAVEVESVDDSVYNTTDFSAYALATVARHRFGGPGPILSYPDDPFNRYWESFDDGGKNPVVQSHGKVDPSEFWNLPPAAAFVSGLTASRGKQLALQWPAADLPSGGYYVALYFQDYRTPSPYSWRVFDVAVNGKIFYKGLNVSAAGVTVYATNWPLGGKTEITLTPEEGSPVGPVINAGEVLQLVPLEGRTVTRDVIAMEEVARKLSKVPSDWRGDPCLPKGNSWTGVTCSEGKLVRVVSL</sequence>
<dbReference type="Proteomes" id="UP000652761">
    <property type="component" value="Unassembled WGS sequence"/>
</dbReference>
<dbReference type="PANTHER" id="PTHR45631">
    <property type="entry name" value="OS07G0107800 PROTEIN-RELATED"/>
    <property type="match status" value="1"/>
</dbReference>
<dbReference type="PANTHER" id="PTHR45631:SF45">
    <property type="entry name" value="LEUCINE-RICH REPEAT (LRR) FAMILY PROTEIN"/>
    <property type="match status" value="1"/>
</dbReference>
<evidence type="ECO:0000313" key="3">
    <source>
        <dbReference type="EMBL" id="MQL84895.1"/>
    </source>
</evidence>
<comment type="subcellular location">
    <subcellularLocation>
        <location evidence="1">Membrane</location>
        <topology evidence="1">Single-pass membrane protein</topology>
    </subcellularLocation>
</comment>
<evidence type="ECO:0000313" key="4">
    <source>
        <dbReference type="Proteomes" id="UP000652761"/>
    </source>
</evidence>
<gene>
    <name evidence="3" type="ORF">Taro_017385</name>
</gene>
<evidence type="ECO:0000256" key="1">
    <source>
        <dbReference type="ARBA" id="ARBA00004167"/>
    </source>
</evidence>
<accession>A0A843UN13</accession>
<reference evidence="3" key="1">
    <citation type="submission" date="2017-07" db="EMBL/GenBank/DDBJ databases">
        <title>Taro Niue Genome Assembly and Annotation.</title>
        <authorList>
            <person name="Atibalentja N."/>
            <person name="Keating K."/>
            <person name="Fields C.J."/>
        </authorList>
    </citation>
    <scope>NUCLEOTIDE SEQUENCE</scope>
    <source>
        <strain evidence="3">Niue_2</strain>
        <tissue evidence="3">Leaf</tissue>
    </source>
</reference>
<feature type="domain" description="Malectin-like" evidence="2">
    <location>
        <begin position="28"/>
        <end position="350"/>
    </location>
</feature>